<feature type="transmembrane region" description="Helical" evidence="1">
    <location>
        <begin position="26"/>
        <end position="44"/>
    </location>
</feature>
<name>A0ABW8HSH7_9BACL</name>
<keyword evidence="1" id="KW-0812">Transmembrane</keyword>
<feature type="transmembrane region" description="Helical" evidence="1">
    <location>
        <begin position="135"/>
        <end position="157"/>
    </location>
</feature>
<comment type="caution">
    <text evidence="2">The sequence shown here is derived from an EMBL/GenBank/DDBJ whole genome shotgun (WGS) entry which is preliminary data.</text>
</comment>
<sequence>MDKRMNSIKIRSREKQKLRKEFRTDYIYFTLYLLCLGLLLWSFLIKGNSSVERIRAFIEMCRILGQVSVTVVIGYVALFVGLAAIYPKNDEEFTLKQIAASIRIAVYFCISSLLMLVFSFLPMEPQLVWALQEGVFPVFLLFLLNQIVFIILNHHALKFIRRIIRKL</sequence>
<evidence type="ECO:0000256" key="1">
    <source>
        <dbReference type="SAM" id="Phobius"/>
    </source>
</evidence>
<feature type="transmembrane region" description="Helical" evidence="1">
    <location>
        <begin position="98"/>
        <end position="123"/>
    </location>
</feature>
<keyword evidence="3" id="KW-1185">Reference proteome</keyword>
<evidence type="ECO:0000313" key="2">
    <source>
        <dbReference type="EMBL" id="MFK0521972.1"/>
    </source>
</evidence>
<evidence type="ECO:0000313" key="3">
    <source>
        <dbReference type="Proteomes" id="UP001618531"/>
    </source>
</evidence>
<proteinExistence type="predicted"/>
<reference evidence="2 3" key="1">
    <citation type="submission" date="2024-11" db="EMBL/GenBank/DDBJ databases">
        <title>Identification and Characterization of a Novel Fosfomycin Bacillithiol Transferase FosB8 in Paenibacillus illinoisensis.</title>
        <authorList>
            <person name="Lu W."/>
        </authorList>
    </citation>
    <scope>NUCLEOTIDE SEQUENCE [LARGE SCALE GENOMIC DNA]</scope>
    <source>
        <strain evidence="2 3">WP77</strain>
    </source>
</reference>
<dbReference type="RefSeq" id="WP_402872757.1">
    <property type="nucleotide sequence ID" value="NZ_JBIYSL010000001.1"/>
</dbReference>
<organism evidence="2 3">
    <name type="scientific">Paenibacillus illinoisensis</name>
    <dbReference type="NCBI Taxonomy" id="59845"/>
    <lineage>
        <taxon>Bacteria</taxon>
        <taxon>Bacillati</taxon>
        <taxon>Bacillota</taxon>
        <taxon>Bacilli</taxon>
        <taxon>Bacillales</taxon>
        <taxon>Paenibacillaceae</taxon>
        <taxon>Paenibacillus</taxon>
    </lineage>
</organism>
<keyword evidence="1" id="KW-1133">Transmembrane helix</keyword>
<protein>
    <submittedName>
        <fullName evidence="2">Uncharacterized protein</fullName>
    </submittedName>
</protein>
<accession>A0ABW8HSH7</accession>
<dbReference type="EMBL" id="JBIYSL010000001">
    <property type="protein sequence ID" value="MFK0521972.1"/>
    <property type="molecule type" value="Genomic_DNA"/>
</dbReference>
<dbReference type="Proteomes" id="UP001618531">
    <property type="component" value="Unassembled WGS sequence"/>
</dbReference>
<keyword evidence="1" id="KW-0472">Membrane</keyword>
<feature type="transmembrane region" description="Helical" evidence="1">
    <location>
        <begin position="64"/>
        <end position="86"/>
    </location>
</feature>
<gene>
    <name evidence="2" type="ORF">ACINKY_07130</name>
</gene>